<protein>
    <submittedName>
        <fullName evidence="3">Tripartite tricarboxylate transporter substrate-binding protein</fullName>
    </submittedName>
</protein>
<evidence type="ECO:0000256" key="2">
    <source>
        <dbReference type="SAM" id="SignalP"/>
    </source>
</evidence>
<dbReference type="EMBL" id="JAUKVY010000016">
    <property type="protein sequence ID" value="MDO1534812.1"/>
    <property type="molecule type" value="Genomic_DNA"/>
</dbReference>
<dbReference type="Gene3D" id="3.40.190.10">
    <property type="entry name" value="Periplasmic binding protein-like II"/>
    <property type="match status" value="1"/>
</dbReference>
<sequence length="324" mass="33600">MRFSSLRFVATCIAMCTAASAFAADSYPAKPVKVIVPWTAGQATDAAARAVAERLGSSMKQPFIIDNRAGAGGGIGSDAVAKSPPDGYTLLAGSTGSVTVNPLLSKTNYDADSFAPAGLIATVPYVLITAESFPAKDAKALVALLQANPGKYSFASSGNGSIGHLISELFVSKIGAKASHIPYKGSSGAIVDVIAGRVDFMFDSVTSVLPHVKSGKVRAYALSSAKRSTSLPDIAPLATATDLRDFDLYAWIGLMAPKGTAEPVLNALNRGIQDAVMSKLVKDQYLTLGIETVEASTPAEMSKLIAVERVRLGSLIKASNIKAD</sequence>
<keyword evidence="4" id="KW-1185">Reference proteome</keyword>
<dbReference type="Gene3D" id="3.40.190.150">
    <property type="entry name" value="Bordetella uptake gene, domain 1"/>
    <property type="match status" value="1"/>
</dbReference>
<dbReference type="Proteomes" id="UP001169027">
    <property type="component" value="Unassembled WGS sequence"/>
</dbReference>
<comment type="caution">
    <text evidence="3">The sequence shown here is derived from an EMBL/GenBank/DDBJ whole genome shotgun (WGS) entry which is preliminary data.</text>
</comment>
<dbReference type="PIRSF" id="PIRSF017082">
    <property type="entry name" value="YflP"/>
    <property type="match status" value="1"/>
</dbReference>
<dbReference type="PANTHER" id="PTHR42928:SF5">
    <property type="entry name" value="BLR1237 PROTEIN"/>
    <property type="match status" value="1"/>
</dbReference>
<reference evidence="3" key="1">
    <citation type="submission" date="2023-06" db="EMBL/GenBank/DDBJ databases">
        <authorList>
            <person name="Jiang Y."/>
            <person name="Liu Q."/>
        </authorList>
    </citation>
    <scope>NUCLEOTIDE SEQUENCE</scope>
    <source>
        <strain evidence="3">CGMCC 1.12090</strain>
    </source>
</reference>
<evidence type="ECO:0000256" key="1">
    <source>
        <dbReference type="ARBA" id="ARBA00006987"/>
    </source>
</evidence>
<feature type="signal peptide" evidence="2">
    <location>
        <begin position="1"/>
        <end position="23"/>
    </location>
</feature>
<dbReference type="SUPFAM" id="SSF53850">
    <property type="entry name" value="Periplasmic binding protein-like II"/>
    <property type="match status" value="1"/>
</dbReference>
<dbReference type="InterPro" id="IPR042100">
    <property type="entry name" value="Bug_dom1"/>
</dbReference>
<gene>
    <name evidence="3" type="ORF">Q2T77_21190</name>
</gene>
<feature type="chain" id="PRO_5046313354" evidence="2">
    <location>
        <begin position="24"/>
        <end position="324"/>
    </location>
</feature>
<dbReference type="InterPro" id="IPR005064">
    <property type="entry name" value="BUG"/>
</dbReference>
<proteinExistence type="inferred from homology"/>
<accession>A0ABT8S9A9</accession>
<organism evidence="3 4">
    <name type="scientific">Variovorax ginsengisoli</name>
    <dbReference type="NCBI Taxonomy" id="363844"/>
    <lineage>
        <taxon>Bacteria</taxon>
        <taxon>Pseudomonadati</taxon>
        <taxon>Pseudomonadota</taxon>
        <taxon>Betaproteobacteria</taxon>
        <taxon>Burkholderiales</taxon>
        <taxon>Comamonadaceae</taxon>
        <taxon>Variovorax</taxon>
    </lineage>
</organism>
<evidence type="ECO:0000313" key="3">
    <source>
        <dbReference type="EMBL" id="MDO1534812.1"/>
    </source>
</evidence>
<comment type="similarity">
    <text evidence="1">Belongs to the UPF0065 (bug) family.</text>
</comment>
<evidence type="ECO:0000313" key="4">
    <source>
        <dbReference type="Proteomes" id="UP001169027"/>
    </source>
</evidence>
<dbReference type="PANTHER" id="PTHR42928">
    <property type="entry name" value="TRICARBOXYLATE-BINDING PROTEIN"/>
    <property type="match status" value="1"/>
</dbReference>
<name>A0ABT8S9A9_9BURK</name>
<dbReference type="Pfam" id="PF03401">
    <property type="entry name" value="TctC"/>
    <property type="match status" value="1"/>
</dbReference>
<dbReference type="RefSeq" id="WP_301812575.1">
    <property type="nucleotide sequence ID" value="NZ_JAUJZH010000016.1"/>
</dbReference>
<keyword evidence="2" id="KW-0732">Signal</keyword>